<comment type="caution">
    <text evidence="1">The sequence shown here is derived from an EMBL/GenBank/DDBJ whole genome shotgun (WGS) entry which is preliminary data.</text>
</comment>
<keyword evidence="2" id="KW-1185">Reference proteome</keyword>
<sequence length="433" mass="48587">MKKIFVVSFISVGYFLNAQSLSNSPYAKYGIGDVKYDNTIETASMGGISTAFISDFTSSFNFANPANNANFELTSIRLEATNENNYFKSNFNDMKSTKHSTYLSNISLAFPISSKVKMGLSYQPYSSKSYDILNDEVVNKTEGDITNSITYRNQFKGSGSVSTAAVAVSYKVNQEFSVGARANLYFGDLYDLTELSANNSEYINGYETKNRIRNFNFTLGTSYQKLNTRTDKKLTIGATATFGNTSNMVTEYNNSTYRYIDAAGTKGDEIFIDHKEAKSKNLIPLQASVGVGYGSDNHWFLSGQIDYKKGEDISYFGTSYSLQDTYRISAGGWYLPNYNNFRNYFSRVVYRYGAFYERGNLKLEGNSINKFGISAGVMLPFKNSSITRMSGLEIGVELGKRGTLKNNLINQNFINLKIGFNFADKWFRKSLYN</sequence>
<evidence type="ECO:0000313" key="1">
    <source>
        <dbReference type="EMBL" id="REC61900.1"/>
    </source>
</evidence>
<dbReference type="AlphaFoldDB" id="A0A3D9C7N5"/>
<evidence type="ECO:0008006" key="3">
    <source>
        <dbReference type="Google" id="ProtNLM"/>
    </source>
</evidence>
<protein>
    <recommendedName>
        <fullName evidence="3">Long-chain fatty acid transport protein</fullName>
    </recommendedName>
</protein>
<reference evidence="2" key="1">
    <citation type="submission" date="2018-06" db="EMBL/GenBank/DDBJ databases">
        <authorList>
            <person name="Lum Nde A."/>
            <person name="Hugo C."/>
        </authorList>
    </citation>
    <scope>NUCLEOTIDE SEQUENCE [LARGE SCALE GENOMIC DNA]</scope>
    <source>
        <strain evidence="2">1_F178</strain>
    </source>
</reference>
<dbReference type="EMBL" id="QNVT01000011">
    <property type="protein sequence ID" value="REC61900.1"/>
    <property type="molecule type" value="Genomic_DNA"/>
</dbReference>
<dbReference type="Proteomes" id="UP000256686">
    <property type="component" value="Unassembled WGS sequence"/>
</dbReference>
<organism evidence="1 2">
    <name type="scientific">Chryseobacterium pennae</name>
    <dbReference type="NCBI Taxonomy" id="2258962"/>
    <lineage>
        <taxon>Bacteria</taxon>
        <taxon>Pseudomonadati</taxon>
        <taxon>Bacteroidota</taxon>
        <taxon>Flavobacteriia</taxon>
        <taxon>Flavobacteriales</taxon>
        <taxon>Weeksellaceae</taxon>
        <taxon>Chryseobacterium group</taxon>
        <taxon>Chryseobacterium</taxon>
    </lineage>
</organism>
<accession>A0A3D9C7N5</accession>
<dbReference type="RefSeq" id="WP_115971156.1">
    <property type="nucleotide sequence ID" value="NZ_QNVT01000011.1"/>
</dbReference>
<proteinExistence type="predicted"/>
<evidence type="ECO:0000313" key="2">
    <source>
        <dbReference type="Proteomes" id="UP000256686"/>
    </source>
</evidence>
<name>A0A3D9C7N5_9FLAO</name>
<gene>
    <name evidence="1" type="ORF">DRF65_12795</name>
</gene>
<dbReference type="Gene3D" id="2.40.160.60">
    <property type="entry name" value="Outer membrane protein transport protein (OMPP1/FadL/TodX)"/>
    <property type="match status" value="1"/>
</dbReference>